<feature type="region of interest" description="Disordered" evidence="13">
    <location>
        <begin position="59"/>
        <end position="79"/>
    </location>
</feature>
<gene>
    <name evidence="15 17" type="primary">WARS1</name>
</gene>
<keyword evidence="8 12" id="KW-0648">Protein biosynthesis</keyword>
<dbReference type="Ensembl" id="ENSPTRT00000086226.1">
    <property type="protein sequence ID" value="ENSPTRP00000088338.1"/>
    <property type="gene ID" value="ENSPTRG00000006720.5"/>
</dbReference>
<evidence type="ECO:0000259" key="14">
    <source>
        <dbReference type="PROSITE" id="PS51185"/>
    </source>
</evidence>
<dbReference type="GO" id="GO:0004830">
    <property type="term" value="F:tryptophan-tRNA ligase activity"/>
    <property type="evidence" value="ECO:0007669"/>
    <property type="project" value="UniProtKB-EC"/>
</dbReference>
<protein>
    <recommendedName>
        <fullName evidence="3">Tryptophan--tRNA ligase, cytoplasmic</fullName>
        <ecNumber evidence="2">6.1.1.2</ecNumber>
    </recommendedName>
    <alternativeName>
        <fullName evidence="10">Tryptophanyl-tRNA synthetase</fullName>
    </alternativeName>
</protein>
<sequence>MPNSEPASLLELFNSIATQGELVRSLKAGNASKDEIDSAVKMLVSLKMSYKAAAGEDYKADCPPGNPAPTSNHGPDATEAEEDFVDPWTVQTSSAKGIDYDKLIVRFGSSKIDKELINRIERATGQRPHHFLRRGIFFSHRDMNQVLDAYENKKPFYLYTGRGPSSEAMHVGHLIPFIFTKWLQDVFNVPLVIQMTDDEKYLWKDLTLDQAYSYAVENAKDIIACENLFLFIPLLTKQNRNSSHISFPAIQAAPSFSNSFPQIFRDRTDIQCLIPCAIDQDPYFRMTRDVAPRIGYPKPALLHSTFFPALQGAQTKMSASDPNSSIFLTDTAKQIKTKVNKHAFSGGRDTIEEHRQFGGNCDVDVSFMYLTFFLEDDDKLEQIRKDYTSGAMLTGELKKALIEVLQPLIAEHQARRKEVTDEIVKEFMTPRKLSFDFQ</sequence>
<dbReference type="Gene3D" id="3.40.50.620">
    <property type="entry name" value="HUPs"/>
    <property type="match status" value="2"/>
</dbReference>
<dbReference type="EC" id="6.1.1.2" evidence="2"/>
<dbReference type="NCBIfam" id="TIGR00233">
    <property type="entry name" value="trpS"/>
    <property type="match status" value="1"/>
</dbReference>
<dbReference type="EMBL" id="AACZ04029280">
    <property type="status" value="NOT_ANNOTATED_CDS"/>
    <property type="molecule type" value="Genomic_DNA"/>
</dbReference>
<name>A0A2I3TGJ4_PANTR</name>
<dbReference type="InterPro" id="IPR009068">
    <property type="entry name" value="uS15_NS1_RNA-bd_sf"/>
</dbReference>
<dbReference type="PROSITE" id="PS00762">
    <property type="entry name" value="WHEP_TRS_1"/>
    <property type="match status" value="1"/>
</dbReference>
<dbReference type="Gene3D" id="1.10.240.10">
    <property type="entry name" value="Tyrosyl-Transfer RNA Synthetase"/>
    <property type="match status" value="1"/>
</dbReference>
<dbReference type="InterPro" id="IPR000738">
    <property type="entry name" value="WHEP-TRS_dom"/>
</dbReference>
<evidence type="ECO:0000256" key="10">
    <source>
        <dbReference type="ARBA" id="ARBA00030268"/>
    </source>
</evidence>
<dbReference type="FunFam" id="1.10.240.10:FF:000003">
    <property type="entry name" value="Tryptophan--tRNA ligase, cytoplasmic"/>
    <property type="match status" value="1"/>
</dbReference>
<reference evidence="15 16" key="1">
    <citation type="journal article" date="2005" name="Nature">
        <title>Initial sequence of the chimpanzee genome and comparison with the human genome.</title>
        <authorList>
            <consortium name="Chimpanzee sequencing and analysis consortium"/>
        </authorList>
    </citation>
    <scope>NUCLEOTIDE SEQUENCE [LARGE SCALE GENOMIC DNA]</scope>
</reference>
<evidence type="ECO:0000313" key="17">
    <source>
        <dbReference type="VGNC" id="VGNC:6766"/>
    </source>
</evidence>
<keyword evidence="7 12" id="KW-0067">ATP-binding</keyword>
<dbReference type="AlphaFoldDB" id="A0A2I3TGJ4"/>
<dbReference type="Proteomes" id="UP000002277">
    <property type="component" value="Chromosome 14"/>
</dbReference>
<dbReference type="PANTHER" id="PTHR10055">
    <property type="entry name" value="TRYPTOPHANYL-TRNA SYNTHETASE"/>
    <property type="match status" value="1"/>
</dbReference>
<evidence type="ECO:0000256" key="11">
    <source>
        <dbReference type="ARBA" id="ARBA00049923"/>
    </source>
</evidence>
<evidence type="ECO:0000256" key="4">
    <source>
        <dbReference type="ARBA" id="ARBA00022553"/>
    </source>
</evidence>
<evidence type="ECO:0000256" key="9">
    <source>
        <dbReference type="ARBA" id="ARBA00023146"/>
    </source>
</evidence>
<dbReference type="PANTHER" id="PTHR10055:SF1">
    <property type="entry name" value="TRYPTOPHAN--TRNA LIGASE, CYTOPLASMIC"/>
    <property type="match status" value="1"/>
</dbReference>
<reference evidence="15" key="2">
    <citation type="submission" date="2025-08" db="UniProtKB">
        <authorList>
            <consortium name="Ensembl"/>
        </authorList>
    </citation>
    <scope>IDENTIFICATION</scope>
</reference>
<evidence type="ECO:0000256" key="5">
    <source>
        <dbReference type="ARBA" id="ARBA00022598"/>
    </source>
</evidence>
<evidence type="ECO:0000256" key="2">
    <source>
        <dbReference type="ARBA" id="ARBA00013161"/>
    </source>
</evidence>
<dbReference type="Pfam" id="PF00458">
    <property type="entry name" value="WHEP-TRS"/>
    <property type="match status" value="1"/>
</dbReference>
<dbReference type="InterPro" id="IPR002306">
    <property type="entry name" value="Trp-tRNA-ligase"/>
</dbReference>
<proteinExistence type="inferred from homology"/>
<dbReference type="SUPFAM" id="SSF52374">
    <property type="entry name" value="Nucleotidylyl transferase"/>
    <property type="match status" value="1"/>
</dbReference>
<dbReference type="PROSITE" id="PS00178">
    <property type="entry name" value="AA_TRNA_LIGASE_I"/>
    <property type="match status" value="1"/>
</dbReference>
<dbReference type="PROSITE" id="PS51185">
    <property type="entry name" value="WHEP_TRS_2"/>
    <property type="match status" value="1"/>
</dbReference>
<evidence type="ECO:0000256" key="6">
    <source>
        <dbReference type="ARBA" id="ARBA00022741"/>
    </source>
</evidence>
<keyword evidence="5 12" id="KW-0436">Ligase</keyword>
<keyword evidence="4" id="KW-0597">Phosphoprotein</keyword>
<dbReference type="FunFam" id="3.40.50.620:FF:000654">
    <property type="entry name" value="Protein CBR-WARS-1"/>
    <property type="match status" value="1"/>
</dbReference>
<dbReference type="InterPro" id="IPR014729">
    <property type="entry name" value="Rossmann-like_a/b/a_fold"/>
</dbReference>
<dbReference type="VGNC" id="VGNC:6766">
    <property type="gene designation" value="WARS1"/>
</dbReference>
<keyword evidence="16" id="KW-1185">Reference proteome</keyword>
<evidence type="ECO:0000313" key="15">
    <source>
        <dbReference type="Ensembl" id="ENSPTRP00000088338.1"/>
    </source>
</evidence>
<feature type="domain" description="WHEP-TRS" evidence="14">
    <location>
        <begin position="8"/>
        <end position="64"/>
    </location>
</feature>
<dbReference type="EMBL" id="AACZ04029281">
    <property type="status" value="NOT_ANNOTATED_CDS"/>
    <property type="molecule type" value="Genomic_DNA"/>
</dbReference>
<dbReference type="InterPro" id="IPR002305">
    <property type="entry name" value="aa-tRNA-synth_Ic"/>
</dbReference>
<comment type="catalytic activity">
    <reaction evidence="11">
        <text>tRNA(Trp) + L-tryptophan + ATP = L-tryptophyl-tRNA(Trp) + AMP + diphosphate + H(+)</text>
        <dbReference type="Rhea" id="RHEA:24080"/>
        <dbReference type="Rhea" id="RHEA-COMP:9671"/>
        <dbReference type="Rhea" id="RHEA-COMP:9705"/>
        <dbReference type="ChEBI" id="CHEBI:15378"/>
        <dbReference type="ChEBI" id="CHEBI:30616"/>
        <dbReference type="ChEBI" id="CHEBI:33019"/>
        <dbReference type="ChEBI" id="CHEBI:57912"/>
        <dbReference type="ChEBI" id="CHEBI:78442"/>
        <dbReference type="ChEBI" id="CHEBI:78535"/>
        <dbReference type="ChEBI" id="CHEBI:456215"/>
        <dbReference type="EC" id="6.1.1.2"/>
    </reaction>
    <physiologicalReaction direction="left-to-right" evidence="11">
        <dbReference type="Rhea" id="RHEA:24081"/>
    </physiologicalReaction>
</comment>
<dbReference type="Bgee" id="ENSPTRG00000006720">
    <property type="expression patterns" value="Expressed in lung and 22 other cell types or tissues"/>
</dbReference>
<dbReference type="Gene3D" id="1.10.287.10">
    <property type="entry name" value="S15/NS1, RNA-binding"/>
    <property type="match status" value="1"/>
</dbReference>
<accession>A0A2I3TGJ4</accession>
<dbReference type="InterPro" id="IPR001412">
    <property type="entry name" value="aa-tRNA-synth_I_CS"/>
</dbReference>
<evidence type="ECO:0000256" key="8">
    <source>
        <dbReference type="ARBA" id="ARBA00022917"/>
    </source>
</evidence>
<evidence type="ECO:0000256" key="13">
    <source>
        <dbReference type="SAM" id="MobiDB-lite"/>
    </source>
</evidence>
<evidence type="ECO:0000256" key="1">
    <source>
        <dbReference type="ARBA" id="ARBA00005594"/>
    </source>
</evidence>
<dbReference type="CDD" id="cd00806">
    <property type="entry name" value="TrpRS_core"/>
    <property type="match status" value="1"/>
</dbReference>
<dbReference type="CDD" id="cd00936">
    <property type="entry name" value="WEPRS_RNA"/>
    <property type="match status" value="1"/>
</dbReference>
<comment type="similarity">
    <text evidence="1 12">Belongs to the class-I aminoacyl-tRNA synthetase family.</text>
</comment>
<dbReference type="GO" id="GO:0006436">
    <property type="term" value="P:tryptophanyl-tRNA aminoacylation"/>
    <property type="evidence" value="ECO:0007669"/>
    <property type="project" value="InterPro"/>
</dbReference>
<dbReference type="SMART" id="SM00991">
    <property type="entry name" value="WHEP-TRS"/>
    <property type="match status" value="1"/>
</dbReference>
<evidence type="ECO:0000256" key="7">
    <source>
        <dbReference type="ARBA" id="ARBA00022840"/>
    </source>
</evidence>
<keyword evidence="9 12" id="KW-0030">Aminoacyl-tRNA synthetase</keyword>
<dbReference type="GO" id="GO:0005524">
    <property type="term" value="F:ATP binding"/>
    <property type="evidence" value="ECO:0007669"/>
    <property type="project" value="UniProtKB-KW"/>
</dbReference>
<reference evidence="15" key="3">
    <citation type="submission" date="2025-09" db="UniProtKB">
        <authorList>
            <consortium name="Ensembl"/>
        </authorList>
    </citation>
    <scope>IDENTIFICATION</scope>
</reference>
<keyword evidence="6 12" id="KW-0547">Nucleotide-binding</keyword>
<dbReference type="SUPFAM" id="SSF47060">
    <property type="entry name" value="S15/NS1 RNA-binding domain"/>
    <property type="match status" value="1"/>
</dbReference>
<evidence type="ECO:0000256" key="3">
    <source>
        <dbReference type="ARBA" id="ARBA00013782"/>
    </source>
</evidence>
<dbReference type="FunFam" id="3.40.50.620:FF:000483">
    <property type="entry name" value="Tryptophan--tRNA ligase, cytoplasmic"/>
    <property type="match status" value="1"/>
</dbReference>
<dbReference type="GeneTree" id="ENSGT00940000153724"/>
<dbReference type="Pfam" id="PF00579">
    <property type="entry name" value="tRNA-synt_1b"/>
    <property type="match status" value="1"/>
</dbReference>
<evidence type="ECO:0000256" key="12">
    <source>
        <dbReference type="RuleBase" id="RU363036"/>
    </source>
</evidence>
<dbReference type="FunFam" id="1.10.287.10:FF:000006">
    <property type="entry name" value="Bifunctional glutamate/proline--tRNA ligase"/>
    <property type="match status" value="1"/>
</dbReference>
<evidence type="ECO:0000313" key="16">
    <source>
        <dbReference type="Proteomes" id="UP000002277"/>
    </source>
</evidence>
<organism evidence="15 16">
    <name type="scientific">Pan troglodytes</name>
    <name type="common">Chimpanzee</name>
    <dbReference type="NCBI Taxonomy" id="9598"/>
    <lineage>
        <taxon>Eukaryota</taxon>
        <taxon>Metazoa</taxon>
        <taxon>Chordata</taxon>
        <taxon>Craniata</taxon>
        <taxon>Vertebrata</taxon>
        <taxon>Euteleostomi</taxon>
        <taxon>Mammalia</taxon>
        <taxon>Eutheria</taxon>
        <taxon>Euarchontoglires</taxon>
        <taxon>Primates</taxon>
        <taxon>Haplorrhini</taxon>
        <taxon>Catarrhini</taxon>
        <taxon>Hominidae</taxon>
        <taxon>Pan</taxon>
    </lineage>
</organism>